<feature type="signal peptide" evidence="1">
    <location>
        <begin position="1"/>
        <end position="19"/>
    </location>
</feature>
<sequence length="111" mass="11721">MLRPLAALVLVLAPSLAAAGDCTGHVVGVRPLSQYNHAAGNGFLAVRTGPGTQYPQLGELYLGDEIAVWAREGGWYQVQCMSGRCLNPLWGQPNPNGWVSGRYLSVGGVCP</sequence>
<dbReference type="PROSITE" id="PS51781">
    <property type="entry name" value="SH3B"/>
    <property type="match status" value="1"/>
</dbReference>
<accession>A0A7X6JVG4</accession>
<organism evidence="3 4">
    <name type="scientific">Roseicyclus persicicus</name>
    <dbReference type="NCBI Taxonomy" id="2650661"/>
    <lineage>
        <taxon>Bacteria</taxon>
        <taxon>Pseudomonadati</taxon>
        <taxon>Pseudomonadota</taxon>
        <taxon>Alphaproteobacteria</taxon>
        <taxon>Rhodobacterales</taxon>
        <taxon>Roseobacteraceae</taxon>
        <taxon>Roseicyclus</taxon>
    </lineage>
</organism>
<feature type="domain" description="SH3b" evidence="2">
    <location>
        <begin position="33"/>
        <end position="108"/>
    </location>
</feature>
<keyword evidence="4" id="KW-1185">Reference proteome</keyword>
<dbReference type="SMART" id="SM00287">
    <property type="entry name" value="SH3b"/>
    <property type="match status" value="1"/>
</dbReference>
<dbReference type="Pfam" id="PF08239">
    <property type="entry name" value="SH3_3"/>
    <property type="match status" value="1"/>
</dbReference>
<evidence type="ECO:0000313" key="3">
    <source>
        <dbReference type="EMBL" id="NKX43287.1"/>
    </source>
</evidence>
<proteinExistence type="predicted"/>
<protein>
    <submittedName>
        <fullName evidence="3">SH3 domain-containing protein</fullName>
    </submittedName>
</protein>
<comment type="caution">
    <text evidence="3">The sequence shown here is derived from an EMBL/GenBank/DDBJ whole genome shotgun (WGS) entry which is preliminary data.</text>
</comment>
<reference evidence="3 4" key="1">
    <citation type="submission" date="2020-04" db="EMBL/GenBank/DDBJ databases">
        <authorList>
            <person name="Yoon J."/>
        </authorList>
    </citation>
    <scope>NUCLEOTIDE SEQUENCE [LARGE SCALE GENOMIC DNA]</scope>
    <source>
        <strain evidence="3 4">KMU-115</strain>
    </source>
</reference>
<evidence type="ECO:0000256" key="1">
    <source>
        <dbReference type="SAM" id="SignalP"/>
    </source>
</evidence>
<evidence type="ECO:0000313" key="4">
    <source>
        <dbReference type="Proteomes" id="UP000526408"/>
    </source>
</evidence>
<dbReference type="RefSeq" id="WP_168621666.1">
    <property type="nucleotide sequence ID" value="NZ_JAAZQQ010000001.1"/>
</dbReference>
<dbReference type="AlphaFoldDB" id="A0A7X6JVG4"/>
<dbReference type="Gene3D" id="2.30.30.40">
    <property type="entry name" value="SH3 Domains"/>
    <property type="match status" value="1"/>
</dbReference>
<feature type="chain" id="PRO_5030601844" evidence="1">
    <location>
        <begin position="20"/>
        <end position="111"/>
    </location>
</feature>
<dbReference type="Proteomes" id="UP000526408">
    <property type="component" value="Unassembled WGS sequence"/>
</dbReference>
<keyword evidence="1" id="KW-0732">Signal</keyword>
<dbReference type="InterPro" id="IPR003646">
    <property type="entry name" value="SH3-like_bac-type"/>
</dbReference>
<dbReference type="EMBL" id="JAAZQQ010000001">
    <property type="protein sequence ID" value="NKX43287.1"/>
    <property type="molecule type" value="Genomic_DNA"/>
</dbReference>
<gene>
    <name evidence="3" type="ORF">HCU73_01690</name>
</gene>
<name>A0A7X6JVG4_9RHOB</name>
<evidence type="ECO:0000259" key="2">
    <source>
        <dbReference type="PROSITE" id="PS51781"/>
    </source>
</evidence>